<evidence type="ECO:0000313" key="3">
    <source>
        <dbReference type="EMBL" id="KID82642.1"/>
    </source>
</evidence>
<protein>
    <submittedName>
        <fullName evidence="3">Centromere/microtubule binding protein cbf5-like protein</fullName>
    </submittedName>
</protein>
<name>A0A0B4GSH9_METGA</name>
<comment type="caution">
    <text evidence="3">The sequence shown here is derived from an EMBL/GenBank/DDBJ whole genome shotgun (WGS) entry which is preliminary data.</text>
</comment>
<gene>
    <name evidence="3" type="ORF">MGU_10054</name>
</gene>
<evidence type="ECO:0000313" key="4">
    <source>
        <dbReference type="Proteomes" id="UP000031192"/>
    </source>
</evidence>
<keyword evidence="2" id="KW-0472">Membrane</keyword>
<feature type="compositionally biased region" description="Basic and acidic residues" evidence="1">
    <location>
        <begin position="296"/>
        <end position="316"/>
    </location>
</feature>
<sequence>MRKQLRQHSGFDVAGRLGLRPKQLQERSHRAAVFWMRRLKACGPFKDAVQFKNLSVEYDSYQYCSAWPVDDAPDFQGCTDCLQAEGRPYLANFVIALQAGCEQRPPPGLYIGLDGEIFSTTAVQISTPSPTATVDPNWFDHGPLTLGAKVGIAIGSLVGLLVILGCGIVLNGKRRRRDYLSKLDTKVAQRGWPEPNAQREMHETSTQHPFRRHSDTPLSQRPLRGWDDSPMTANSEKAFPRYFSPYSSQYNSPVSDVETQNRPWPPAALGSGHGLSTREVGISVGGGIDGSANRSPVHDEGKGKARHESYEMHEVDSSASSSSRGVAKASMTEPPVPGHPNHGRVEVEWQDNVI</sequence>
<dbReference type="AlphaFoldDB" id="A0A0B4GSH9"/>
<keyword evidence="4" id="KW-1185">Reference proteome</keyword>
<feature type="region of interest" description="Disordered" evidence="1">
    <location>
        <begin position="281"/>
        <end position="354"/>
    </location>
</feature>
<accession>A0A0B4GSH9</accession>
<evidence type="ECO:0000256" key="2">
    <source>
        <dbReference type="SAM" id="Phobius"/>
    </source>
</evidence>
<keyword evidence="2" id="KW-1133">Transmembrane helix</keyword>
<dbReference type="EMBL" id="AZNH01000079">
    <property type="protein sequence ID" value="KID82642.1"/>
    <property type="molecule type" value="Genomic_DNA"/>
</dbReference>
<dbReference type="Proteomes" id="UP000031192">
    <property type="component" value="Unassembled WGS sequence"/>
</dbReference>
<dbReference type="OrthoDB" id="5239590at2759"/>
<feature type="transmembrane region" description="Helical" evidence="2">
    <location>
        <begin position="150"/>
        <end position="170"/>
    </location>
</feature>
<evidence type="ECO:0000256" key="1">
    <source>
        <dbReference type="SAM" id="MobiDB-lite"/>
    </source>
</evidence>
<feature type="region of interest" description="Disordered" evidence="1">
    <location>
        <begin position="190"/>
        <end position="227"/>
    </location>
</feature>
<feature type="compositionally biased region" description="Low complexity" evidence="1">
    <location>
        <begin position="317"/>
        <end position="330"/>
    </location>
</feature>
<reference evidence="3 4" key="1">
    <citation type="journal article" date="2014" name="Proc. Natl. Acad. Sci. U.S.A.">
        <title>Trajectory and genomic determinants of fungal-pathogen speciation and host adaptation.</title>
        <authorList>
            <person name="Hu X."/>
            <person name="Xiao G."/>
            <person name="Zheng P."/>
            <person name="Shang Y."/>
            <person name="Su Y."/>
            <person name="Zhang X."/>
            <person name="Liu X."/>
            <person name="Zhan S."/>
            <person name="St Leger R.J."/>
            <person name="Wang C."/>
        </authorList>
    </citation>
    <scope>NUCLEOTIDE SEQUENCE [LARGE SCALE GENOMIC DNA]</scope>
    <source>
        <strain evidence="3 4">ARSEF 977</strain>
    </source>
</reference>
<dbReference type="HOGENOM" id="CLU_067150_0_0_1"/>
<keyword evidence="2" id="KW-0812">Transmembrane</keyword>
<proteinExistence type="predicted"/>
<organism evidence="3 4">
    <name type="scientific">Metarhizium guizhouense (strain ARSEF 977)</name>
    <dbReference type="NCBI Taxonomy" id="1276136"/>
    <lineage>
        <taxon>Eukaryota</taxon>
        <taxon>Fungi</taxon>
        <taxon>Dikarya</taxon>
        <taxon>Ascomycota</taxon>
        <taxon>Pezizomycotina</taxon>
        <taxon>Sordariomycetes</taxon>
        <taxon>Hypocreomycetidae</taxon>
        <taxon>Hypocreales</taxon>
        <taxon>Clavicipitaceae</taxon>
        <taxon>Metarhizium</taxon>
    </lineage>
</organism>